<dbReference type="Proteomes" id="UP000019254">
    <property type="component" value="Unassembled WGS sequence"/>
</dbReference>
<reference evidence="1 2" key="1">
    <citation type="journal article" date="2014" name="Int. J. Syst. Evol. Microbiol.">
        <title>Listeria floridensis sp. nov., Listeria aquatica sp. nov., Listeria cornellensis sp. nov., Listeria riparia sp. nov. and Listeria grandensis sp. nov., from agricultural and natural environments.</title>
        <authorList>
            <person name="den Bakker H.C."/>
            <person name="Warchocki S."/>
            <person name="Wright E.M."/>
            <person name="Allred A.F."/>
            <person name="Ahlstrom C."/>
            <person name="Manuel C.S."/>
            <person name="Stasiewicz M.J."/>
            <person name="Burrell A."/>
            <person name="Roof S."/>
            <person name="Strawn L."/>
            <person name="Fortes E.D."/>
            <person name="Nightingale K.K."/>
            <person name="Kephart D."/>
            <person name="Wiedmann M."/>
        </authorList>
    </citation>
    <scope>NUCLEOTIDE SEQUENCE [LARGE SCALE GENOMIC DNA]</scope>
    <source>
        <strain evidence="2">FSL F6-969</strain>
    </source>
</reference>
<sequence length="144" mass="17129">MRGLFLFNVYWITFQNENWPFYSLNEQQMEANANLINSRTLLDLNALEVQHLKFRFAIYALRINKKHYMPNIEENIIPPQIIKRINENFEGIFHWRSNAIMQDEIKGIALANGFYPLSTSLSQVKIHDVIEWHKKKLYDSLSTI</sequence>
<dbReference type="STRING" id="1265820.PCORN_18014"/>
<protein>
    <submittedName>
        <fullName evidence="1">Uncharacterized protein</fullName>
    </submittedName>
</protein>
<dbReference type="AlphaFoldDB" id="W7BYJ6"/>
<comment type="caution">
    <text evidence="1">The sequence shown here is derived from an EMBL/GenBank/DDBJ whole genome shotgun (WGS) entry which is preliminary data.</text>
</comment>
<accession>W7BYJ6</accession>
<gene>
    <name evidence="1" type="ORF">PCORN_18014</name>
</gene>
<name>W7BYJ6_9LIST</name>
<proteinExistence type="predicted"/>
<keyword evidence="2" id="KW-1185">Reference proteome</keyword>
<dbReference type="RefSeq" id="WP_036082355.1">
    <property type="nucleotide sequence ID" value="NZ_AODE01000047.1"/>
</dbReference>
<evidence type="ECO:0000313" key="2">
    <source>
        <dbReference type="Proteomes" id="UP000019254"/>
    </source>
</evidence>
<organism evidence="1 2">
    <name type="scientific">Listeria cornellensis FSL F6-0969</name>
    <dbReference type="NCBI Taxonomy" id="1265820"/>
    <lineage>
        <taxon>Bacteria</taxon>
        <taxon>Bacillati</taxon>
        <taxon>Bacillota</taxon>
        <taxon>Bacilli</taxon>
        <taxon>Bacillales</taxon>
        <taxon>Listeriaceae</taxon>
        <taxon>Listeria</taxon>
    </lineage>
</organism>
<evidence type="ECO:0000313" key="1">
    <source>
        <dbReference type="EMBL" id="EUJ25278.1"/>
    </source>
</evidence>
<dbReference type="EMBL" id="AODE01000047">
    <property type="protein sequence ID" value="EUJ25278.1"/>
    <property type="molecule type" value="Genomic_DNA"/>
</dbReference>